<dbReference type="KEGG" id="asz:ASN_944"/>
<protein>
    <submittedName>
        <fullName evidence="1">Uncharacterized protein</fullName>
    </submittedName>
</protein>
<reference evidence="2" key="1">
    <citation type="submission" date="2014-09" db="EMBL/GenBank/DDBJ databases">
        <authorList>
            <person name="Illeghems K.G."/>
        </authorList>
    </citation>
    <scope>NUCLEOTIDE SEQUENCE [LARGE SCALE GENOMIC DNA]</scope>
    <source>
        <strain evidence="2">108B</strain>
    </source>
</reference>
<dbReference type="EMBL" id="LN606600">
    <property type="protein sequence ID" value="CEF40344.1"/>
    <property type="molecule type" value="Genomic_DNA"/>
</dbReference>
<dbReference type="Proteomes" id="UP000056109">
    <property type="component" value="Chromosome I"/>
</dbReference>
<organism evidence="1 2">
    <name type="scientific">Acetobacter senegalensis</name>
    <dbReference type="NCBI Taxonomy" id="446692"/>
    <lineage>
        <taxon>Bacteria</taxon>
        <taxon>Pseudomonadati</taxon>
        <taxon>Pseudomonadota</taxon>
        <taxon>Alphaproteobacteria</taxon>
        <taxon>Acetobacterales</taxon>
        <taxon>Acetobacteraceae</taxon>
        <taxon>Acetobacter</taxon>
    </lineage>
</organism>
<name>A0A0U5EXK3_9PROT</name>
<evidence type="ECO:0000313" key="1">
    <source>
        <dbReference type="EMBL" id="CEF40344.1"/>
    </source>
</evidence>
<gene>
    <name evidence="1" type="ORF">ASN_944</name>
</gene>
<dbReference type="AlphaFoldDB" id="A0A0U5EXK3"/>
<proteinExistence type="predicted"/>
<dbReference type="PATRIC" id="fig|446692.3.peg.938"/>
<keyword evidence="2" id="KW-1185">Reference proteome</keyword>
<evidence type="ECO:0000313" key="2">
    <source>
        <dbReference type="Proteomes" id="UP000056109"/>
    </source>
</evidence>
<accession>A0A0U5EXK3</accession>
<sequence length="42" mass="4789">MKKAALRGGFFYVCFLKKTGYAAFRRKRWAHSLVSPGRPSTP</sequence>